<proteinExistence type="predicted"/>
<feature type="chain" id="PRO_5044498663" evidence="1">
    <location>
        <begin position="23"/>
        <end position="191"/>
    </location>
</feature>
<evidence type="ECO:0000313" key="3">
    <source>
        <dbReference type="Proteomes" id="UP001229486"/>
    </source>
</evidence>
<dbReference type="RefSeq" id="WP_392396463.1">
    <property type="nucleotide sequence ID" value="NZ_JAURTK010000044.1"/>
</dbReference>
<comment type="caution">
    <text evidence="2">The sequence shown here is derived from an EMBL/GenBank/DDBJ whole genome shotgun (WGS) entry which is preliminary data.</text>
</comment>
<protein>
    <submittedName>
        <fullName evidence="2">Uncharacterized protein</fullName>
    </submittedName>
</protein>
<dbReference type="EMBL" id="JAURTK010000044">
    <property type="protein sequence ID" value="MDP9651971.1"/>
    <property type="molecule type" value="Genomic_DNA"/>
</dbReference>
<evidence type="ECO:0000256" key="1">
    <source>
        <dbReference type="SAM" id="SignalP"/>
    </source>
</evidence>
<evidence type="ECO:0000313" key="2">
    <source>
        <dbReference type="EMBL" id="MDP9651971.1"/>
    </source>
</evidence>
<dbReference type="AlphaFoldDB" id="A0AB73IQK5"/>
<organism evidence="2 3">
    <name type="scientific">Paraburkholderia caledonica</name>
    <dbReference type="NCBI Taxonomy" id="134536"/>
    <lineage>
        <taxon>Bacteria</taxon>
        <taxon>Pseudomonadati</taxon>
        <taxon>Pseudomonadota</taxon>
        <taxon>Betaproteobacteria</taxon>
        <taxon>Burkholderiales</taxon>
        <taxon>Burkholderiaceae</taxon>
        <taxon>Paraburkholderia</taxon>
    </lineage>
</organism>
<name>A0AB73IQK5_9BURK</name>
<feature type="signal peptide" evidence="1">
    <location>
        <begin position="1"/>
        <end position="22"/>
    </location>
</feature>
<reference evidence="2" key="1">
    <citation type="submission" date="2023-07" db="EMBL/GenBank/DDBJ databases">
        <title>Sorghum-associated microbial communities from plants grown in Nebraska, USA.</title>
        <authorList>
            <person name="Schachtman D."/>
        </authorList>
    </citation>
    <scope>NUCLEOTIDE SEQUENCE</scope>
    <source>
        <strain evidence="2">DS1061</strain>
    </source>
</reference>
<gene>
    <name evidence="2" type="ORF">J2793_007446</name>
</gene>
<accession>A0AB73IQK5</accession>
<sequence>MSSTAYTLAMAAAVLLPSRADADVAYQMIRIQCLPALGKVSVDTFTEWNICSDASCKNLRPLNSQGVYEMGAFLNHFERTPFSCPLPDGKTATVRISDQGVDNIGETWLQLEFKLGDLVVGTADTNRSNISAWMENESDPASAAFRVCTAPDSAFMEFSQTLHCNQRWIDYSGHAMNPGANDSRDYMPDSR</sequence>
<dbReference type="Proteomes" id="UP001229486">
    <property type="component" value="Unassembled WGS sequence"/>
</dbReference>
<keyword evidence="1" id="KW-0732">Signal</keyword>